<feature type="non-terminal residue" evidence="2">
    <location>
        <position position="1"/>
    </location>
</feature>
<dbReference type="Proteomes" id="UP001189429">
    <property type="component" value="Unassembled WGS sequence"/>
</dbReference>
<feature type="non-terminal residue" evidence="2">
    <location>
        <position position="449"/>
    </location>
</feature>
<reference evidence="2" key="1">
    <citation type="submission" date="2023-10" db="EMBL/GenBank/DDBJ databases">
        <authorList>
            <person name="Chen Y."/>
            <person name="Shah S."/>
            <person name="Dougan E. K."/>
            <person name="Thang M."/>
            <person name="Chan C."/>
        </authorList>
    </citation>
    <scope>NUCLEOTIDE SEQUENCE [LARGE SCALE GENOMIC DNA]</scope>
</reference>
<organism evidence="2 3">
    <name type="scientific">Prorocentrum cordatum</name>
    <dbReference type="NCBI Taxonomy" id="2364126"/>
    <lineage>
        <taxon>Eukaryota</taxon>
        <taxon>Sar</taxon>
        <taxon>Alveolata</taxon>
        <taxon>Dinophyceae</taxon>
        <taxon>Prorocentrales</taxon>
        <taxon>Prorocentraceae</taxon>
        <taxon>Prorocentrum</taxon>
    </lineage>
</organism>
<evidence type="ECO:0000313" key="3">
    <source>
        <dbReference type="Proteomes" id="UP001189429"/>
    </source>
</evidence>
<dbReference type="EMBL" id="CAUYUJ010000664">
    <property type="protein sequence ID" value="CAK0791807.1"/>
    <property type="molecule type" value="Genomic_DNA"/>
</dbReference>
<comment type="caution">
    <text evidence="2">The sequence shown here is derived from an EMBL/GenBank/DDBJ whole genome shotgun (WGS) entry which is preliminary data.</text>
</comment>
<sequence>VKSKITDKAINDDITVSLVEFMAFEGFWHRNTDQQCHTEFAAIHEQQFFQKIAIKDIGRIRRSKGETTSHSTLTVDEEKSELDAEVKRRGAAKSKKGTSERGGKQKLFNPKAGLNIDDATRERVLPVKDDIGKMEPVLFMELKRHWSEMAAHVHSGFMATGSGVVHQLRLGADCNKTTFAEVVERLHGNMTTIENTKKKVHAQLDGLRYLTEKGGHGRAIEYMSHCNKRVKIQRRLMKASFSKEFADNVSRALYAQRGDAEYKSLTAETEKSKGGKAKKPLLFNATVEKNCGFDAAKAILWDDSDSAELKMINRMIDANVDAINAKVEIHTNSFTTRGQNWLGCQGRVAADWVQTETDFGIDDFVDFCKGGFSPWLVSVRVDAPRWGPSSMPLMGLECTIVAMSSDLYAMLHQASSVLSCGVSLKDYLKFMETDEAQCSLKESMLVRLQ</sequence>
<proteinExistence type="predicted"/>
<evidence type="ECO:0000313" key="2">
    <source>
        <dbReference type="EMBL" id="CAK0791807.1"/>
    </source>
</evidence>
<evidence type="ECO:0000256" key="1">
    <source>
        <dbReference type="SAM" id="MobiDB-lite"/>
    </source>
</evidence>
<name>A0ABN9PKH5_9DINO</name>
<gene>
    <name evidence="2" type="ORF">PCOR1329_LOCUS2605</name>
</gene>
<feature type="region of interest" description="Disordered" evidence="1">
    <location>
        <begin position="63"/>
        <end position="112"/>
    </location>
</feature>
<keyword evidence="3" id="KW-1185">Reference proteome</keyword>
<accession>A0ABN9PKH5</accession>
<protein>
    <submittedName>
        <fullName evidence="2">Uncharacterized protein</fullName>
    </submittedName>
</protein>